<evidence type="ECO:0000313" key="3">
    <source>
        <dbReference type="Proteomes" id="UP001152607"/>
    </source>
</evidence>
<evidence type="ECO:0000313" key="2">
    <source>
        <dbReference type="EMBL" id="CAI6322207.1"/>
    </source>
</evidence>
<evidence type="ECO:0000256" key="1">
    <source>
        <dbReference type="SAM" id="MobiDB-lite"/>
    </source>
</evidence>
<dbReference type="AlphaFoldDB" id="A0A9W4U859"/>
<feature type="region of interest" description="Disordered" evidence="1">
    <location>
        <begin position="1"/>
        <end position="20"/>
    </location>
</feature>
<sequence length="56" mass="6577">MSLCSSCPMLQSKQTTRHNDRRATKSIYGFYHRYLHTKSNMVALHTYISLFNPKLV</sequence>
<protein>
    <submittedName>
        <fullName evidence="2">Uncharacterized protein</fullName>
    </submittedName>
</protein>
<proteinExistence type="predicted"/>
<keyword evidence="3" id="KW-1185">Reference proteome</keyword>
<dbReference type="Proteomes" id="UP001152607">
    <property type="component" value="Unassembled WGS sequence"/>
</dbReference>
<gene>
    <name evidence="2" type="ORF">PDIGIT_LOCUS3642</name>
</gene>
<comment type="caution">
    <text evidence="2">The sequence shown here is derived from an EMBL/GenBank/DDBJ whole genome shotgun (WGS) entry which is preliminary data.</text>
</comment>
<feature type="compositionally biased region" description="Polar residues" evidence="1">
    <location>
        <begin position="1"/>
        <end position="14"/>
    </location>
</feature>
<dbReference type="EMBL" id="CAOQHR010000002">
    <property type="protein sequence ID" value="CAI6322207.1"/>
    <property type="molecule type" value="Genomic_DNA"/>
</dbReference>
<name>A0A9W4U859_9PLEO</name>
<organism evidence="2 3">
    <name type="scientific">Periconia digitata</name>
    <dbReference type="NCBI Taxonomy" id="1303443"/>
    <lineage>
        <taxon>Eukaryota</taxon>
        <taxon>Fungi</taxon>
        <taxon>Dikarya</taxon>
        <taxon>Ascomycota</taxon>
        <taxon>Pezizomycotina</taxon>
        <taxon>Dothideomycetes</taxon>
        <taxon>Pleosporomycetidae</taxon>
        <taxon>Pleosporales</taxon>
        <taxon>Massarineae</taxon>
        <taxon>Periconiaceae</taxon>
        <taxon>Periconia</taxon>
    </lineage>
</organism>
<accession>A0A9W4U859</accession>
<reference evidence="2" key="1">
    <citation type="submission" date="2023-01" db="EMBL/GenBank/DDBJ databases">
        <authorList>
            <person name="Van Ghelder C."/>
            <person name="Rancurel C."/>
        </authorList>
    </citation>
    <scope>NUCLEOTIDE SEQUENCE</scope>
    <source>
        <strain evidence="2">CNCM I-4278</strain>
    </source>
</reference>